<dbReference type="Proteomes" id="UP000177925">
    <property type="component" value="Unassembled WGS sequence"/>
</dbReference>
<gene>
    <name evidence="1" type="ORF">A2150_07615</name>
</gene>
<name>A0A1F6TA20_9PROT</name>
<dbReference type="InterPro" id="IPR029058">
    <property type="entry name" value="AB_hydrolase_fold"/>
</dbReference>
<comment type="caution">
    <text evidence="1">The sequence shown here is derived from an EMBL/GenBank/DDBJ whole genome shotgun (WGS) entry which is preliminary data.</text>
</comment>
<evidence type="ECO:0000313" key="1">
    <source>
        <dbReference type="EMBL" id="OGI41970.1"/>
    </source>
</evidence>
<dbReference type="EMBL" id="MFSS01000106">
    <property type="protein sequence ID" value="OGI41970.1"/>
    <property type="molecule type" value="Genomic_DNA"/>
</dbReference>
<dbReference type="STRING" id="1817758.A2150_07615"/>
<reference evidence="1 2" key="1">
    <citation type="journal article" date="2016" name="Nat. Commun.">
        <title>Thousands of microbial genomes shed light on interconnected biogeochemical processes in an aquifer system.</title>
        <authorList>
            <person name="Anantharaman K."/>
            <person name="Brown C.T."/>
            <person name="Hug L.A."/>
            <person name="Sharon I."/>
            <person name="Castelle C.J."/>
            <person name="Probst A.J."/>
            <person name="Thomas B.C."/>
            <person name="Singh A."/>
            <person name="Wilkins M.J."/>
            <person name="Karaoz U."/>
            <person name="Brodie E.L."/>
            <person name="Williams K.H."/>
            <person name="Hubbard S.S."/>
            <person name="Banfield J.F."/>
        </authorList>
    </citation>
    <scope>NUCLEOTIDE SEQUENCE [LARGE SCALE GENOMIC DNA]</scope>
</reference>
<dbReference type="Gene3D" id="3.40.50.1820">
    <property type="entry name" value="alpha/beta hydrolase"/>
    <property type="match status" value="1"/>
</dbReference>
<evidence type="ECO:0008006" key="3">
    <source>
        <dbReference type="Google" id="ProtNLM"/>
    </source>
</evidence>
<organism evidence="1 2">
    <name type="scientific">Candidatus Muproteobacteria bacterium RBG_16_64_11</name>
    <dbReference type="NCBI Taxonomy" id="1817758"/>
    <lineage>
        <taxon>Bacteria</taxon>
        <taxon>Pseudomonadati</taxon>
        <taxon>Pseudomonadota</taxon>
        <taxon>Candidatus Muproteobacteria</taxon>
    </lineage>
</organism>
<protein>
    <recommendedName>
        <fullName evidence="3">Xaa-Pro dipeptidyl-peptidase-like domain-containing protein</fullName>
    </recommendedName>
</protein>
<proteinExistence type="predicted"/>
<evidence type="ECO:0000313" key="2">
    <source>
        <dbReference type="Proteomes" id="UP000177925"/>
    </source>
</evidence>
<accession>A0A1F6TA20</accession>
<dbReference type="AlphaFoldDB" id="A0A1F6TA20"/>
<dbReference type="SUPFAM" id="SSF53474">
    <property type="entry name" value="alpha/beta-Hydrolases"/>
    <property type="match status" value="1"/>
</dbReference>
<sequence>MQPSETHAHAPFRRIGLLSLAVVGWFGGLVGTSGAVHAVAYLIEAAEKWIAAPNGAQLYTRVVQPSPALYPGQRFPALIAIPGGTGAGAPLADNPLYRNLAASGFVVTVFNAEGRGSGRPGDLVSQGAENCNGYAHQDDLKAVIEHAAALTNVDVTNIGVETASLGIAIGAGALGRYPDLPVAYLVDQEGPHDNRVITFYDAGRERAVCGHMSTVTDPSAANQAFWAEREAVRHIGGFRGRYLRMQAEADHAQNPGYFRHAIEMVNAAAPPLFGGAGSAAWTRMNGGDLGNPVNTAYSLSNPAQYPKWVAGRLSDHPGLNTVYVGEMAALAAASTVFLRINGNPYAAVTAANPVTVGYTIRGGQGRELFLTLDAPAMNIPLSYRSAAGQWIPLPANLADVTPFAVAPADGDHTLYTGTVPAGAYSLCLGYDPVANGHLDTGAAVSDCVSATVR</sequence>